<evidence type="ECO:0000313" key="1">
    <source>
        <dbReference type="EMBL" id="NNU16377.1"/>
    </source>
</evidence>
<dbReference type="EMBL" id="JABFCX010000002">
    <property type="protein sequence ID" value="NNU16377.1"/>
    <property type="molecule type" value="Genomic_DNA"/>
</dbReference>
<evidence type="ECO:0008006" key="3">
    <source>
        <dbReference type="Google" id="ProtNLM"/>
    </source>
</evidence>
<protein>
    <recommendedName>
        <fullName evidence="3">YbjN domain-containing protein</fullName>
    </recommendedName>
</protein>
<comment type="caution">
    <text evidence="1">The sequence shown here is derived from an EMBL/GenBank/DDBJ whole genome shotgun (WGS) entry which is preliminary data.</text>
</comment>
<keyword evidence="2" id="KW-1185">Reference proteome</keyword>
<reference evidence="1 2" key="1">
    <citation type="submission" date="2020-05" db="EMBL/GenBank/DDBJ databases">
        <title>Parvularcula mediterraneae sp. nov., isolated from polypropylene straw from shallow seawater of the seashore of Laganas in Zakynthos island, Greece.</title>
        <authorList>
            <person name="Szabo I."/>
            <person name="Al-Omari J."/>
            <person name="Rado J."/>
            <person name="Szerdahelyi G.S."/>
        </authorList>
    </citation>
    <scope>NUCLEOTIDE SEQUENCE [LARGE SCALE GENOMIC DNA]</scope>
    <source>
        <strain evidence="1 2">ZS-1/3</strain>
    </source>
</reference>
<dbReference type="Pfam" id="PF10722">
    <property type="entry name" value="YbjN"/>
    <property type="match status" value="1"/>
</dbReference>
<gene>
    <name evidence="1" type="ORF">HK107_08600</name>
</gene>
<proteinExistence type="predicted"/>
<accession>A0A7Y3RN77</accession>
<name>A0A7Y3RN77_9PROT</name>
<dbReference type="AlphaFoldDB" id="A0A7Y3RN77"/>
<dbReference type="InterPro" id="IPR019660">
    <property type="entry name" value="Put_sensory_transdc_reg_YbjN"/>
</dbReference>
<dbReference type="RefSeq" id="WP_173198551.1">
    <property type="nucleotide sequence ID" value="NZ_JABFCX010000002.1"/>
</dbReference>
<dbReference type="Proteomes" id="UP000536835">
    <property type="component" value="Unassembled WGS sequence"/>
</dbReference>
<organism evidence="1 2">
    <name type="scientific">Parvularcula mediterranea</name>
    <dbReference type="NCBI Taxonomy" id="2732508"/>
    <lineage>
        <taxon>Bacteria</taxon>
        <taxon>Pseudomonadati</taxon>
        <taxon>Pseudomonadota</taxon>
        <taxon>Alphaproteobacteria</taxon>
        <taxon>Parvularculales</taxon>
        <taxon>Parvularculaceae</taxon>
        <taxon>Parvularcula</taxon>
    </lineage>
</organism>
<dbReference type="CDD" id="cd17033">
    <property type="entry name" value="DR1245-like"/>
    <property type="match status" value="1"/>
</dbReference>
<sequence length="167" mass="18683">MSLYEPSLETEIADPIDMIETLARSQDMETQRVDDTEVHLCLSGSWKDISLWFSWRAEAQVLQIGAPLELKVPAQRRAEVLNLLARINERLFIGHFDIWGESGEIVYRNGAVLAERQGIAPGQAEVLLRSAMEAFELYYPAFNYVVWAGKTAEEAITASILEPVGSA</sequence>
<evidence type="ECO:0000313" key="2">
    <source>
        <dbReference type="Proteomes" id="UP000536835"/>
    </source>
</evidence>